<feature type="domain" description="Calcineurin-like phosphoesterase" evidence="3">
    <location>
        <begin position="6"/>
        <end position="205"/>
    </location>
</feature>
<proteinExistence type="inferred from homology"/>
<evidence type="ECO:0000313" key="5">
    <source>
        <dbReference type="EMBL" id="KPL58986.1"/>
    </source>
</evidence>
<protein>
    <submittedName>
        <fullName evidence="5">5'-nucleotidase</fullName>
    </submittedName>
</protein>
<dbReference type="RefSeq" id="WP_060673051.1">
    <property type="nucleotide sequence ID" value="NZ_LIXZ01000010.1"/>
</dbReference>
<dbReference type="Gene3D" id="3.60.21.10">
    <property type="match status" value="1"/>
</dbReference>
<evidence type="ECO:0000256" key="1">
    <source>
        <dbReference type="ARBA" id="ARBA00022729"/>
    </source>
</evidence>
<accession>A0A0N8GGN4</accession>
<dbReference type="InterPro" id="IPR011240">
    <property type="entry name" value="Pesterase_YunD"/>
</dbReference>
<dbReference type="PIRSF" id="PIRSF036361">
    <property type="entry name" value="YunD"/>
    <property type="match status" value="1"/>
</dbReference>
<dbReference type="OrthoDB" id="9793179at2"/>
<feature type="domain" description="5'-Nucleotidase C-terminal" evidence="4">
    <location>
        <begin position="290"/>
        <end position="416"/>
    </location>
</feature>
<dbReference type="InterPro" id="IPR004843">
    <property type="entry name" value="Calcineurin-like_PHP"/>
</dbReference>
<evidence type="ECO:0000313" key="6">
    <source>
        <dbReference type="Proteomes" id="UP000050398"/>
    </source>
</evidence>
<dbReference type="AlphaFoldDB" id="A0A0N8GGN4"/>
<dbReference type="GO" id="GO:0030288">
    <property type="term" value="C:outer membrane-bounded periplasmic space"/>
    <property type="evidence" value="ECO:0007669"/>
    <property type="project" value="TreeGrafter"/>
</dbReference>
<sequence length="450" mass="51847">MGETIHIYHTNDLHSHFENWPRIRDFLKQRKQKHVNDGETVYLFDIGDHVDRWHPLTEATLGKENVALLNEAGFDAVTIGNNEGITLDYDDLNSLYDRARFDVIVGNLFDRSSQRPEWLETHRVYQTGSGVRIGVLGLTANFKPFYKALGWNITSPLDELKRLLQEVRPNVDMIILLSHLGIRDDEMIGEQFPEIDVILGAHTHHVLPEGKEVNGTMLGAAGKYGHYVGHMKIEVDTATMQVRGKTARLYEQGELPAVVKEDEERYQWFRKGEELLKQEVTSLTNAFPVDWFQPSPLPEVLCDAQMEWCGADCGFLNAGLLIDGLDEGRVTKQDLHRILPHPINPCMIRMKGAELKEIIKQTLNEDWPHLEVKGLGFRGKVMGRFVYSNIHFEDNDIFIGNRPIEPGKIYKLALPDMFTFGHFFPDLQRLEKKYFMPEFLRDVLEWKLKQ</sequence>
<name>A0A0N8GGN4_9BACI</name>
<dbReference type="GO" id="GO:0008253">
    <property type="term" value="F:5'-nucleotidase activity"/>
    <property type="evidence" value="ECO:0007669"/>
    <property type="project" value="TreeGrafter"/>
</dbReference>
<dbReference type="CDD" id="cd00845">
    <property type="entry name" value="MPP_UshA_N_like"/>
    <property type="match status" value="1"/>
</dbReference>
<dbReference type="InterPro" id="IPR036907">
    <property type="entry name" value="5'-Nucleotdase_C_sf"/>
</dbReference>
<gene>
    <name evidence="5" type="ORF">AM506_13665</name>
</gene>
<dbReference type="InterPro" id="IPR006179">
    <property type="entry name" value="5_nucleotidase/apyrase"/>
</dbReference>
<keyword evidence="2" id="KW-0378">Hydrolase</keyword>
<evidence type="ECO:0000259" key="3">
    <source>
        <dbReference type="Pfam" id="PF00149"/>
    </source>
</evidence>
<dbReference type="Pfam" id="PF00149">
    <property type="entry name" value="Metallophos"/>
    <property type="match status" value="1"/>
</dbReference>
<dbReference type="GO" id="GO:0008768">
    <property type="term" value="F:UDP-sugar diphosphatase activity"/>
    <property type="evidence" value="ECO:0007669"/>
    <property type="project" value="TreeGrafter"/>
</dbReference>
<dbReference type="PATRIC" id="fig|218284.4.peg.4480"/>
<dbReference type="SUPFAM" id="SSF56300">
    <property type="entry name" value="Metallo-dependent phosphatases"/>
    <property type="match status" value="1"/>
</dbReference>
<comment type="similarity">
    <text evidence="2">Belongs to the 5'-nucleotidase family.</text>
</comment>
<dbReference type="PRINTS" id="PR01607">
    <property type="entry name" value="APYRASEFAMLY"/>
</dbReference>
<dbReference type="InterPro" id="IPR008334">
    <property type="entry name" value="5'-Nucleotdase_C"/>
</dbReference>
<evidence type="ECO:0000259" key="4">
    <source>
        <dbReference type="Pfam" id="PF02872"/>
    </source>
</evidence>
<dbReference type="Proteomes" id="UP000050398">
    <property type="component" value="Unassembled WGS sequence"/>
</dbReference>
<dbReference type="Gene3D" id="3.90.780.10">
    <property type="entry name" value="5'-Nucleotidase, C-terminal domain"/>
    <property type="match status" value="1"/>
</dbReference>
<comment type="caution">
    <text evidence="5">The sequence shown here is derived from an EMBL/GenBank/DDBJ whole genome shotgun (WGS) entry which is preliminary data.</text>
</comment>
<organism evidence="5 6">
    <name type="scientific">Rossellomorea vietnamensis</name>
    <dbReference type="NCBI Taxonomy" id="218284"/>
    <lineage>
        <taxon>Bacteria</taxon>
        <taxon>Bacillati</taxon>
        <taxon>Bacillota</taxon>
        <taxon>Bacilli</taxon>
        <taxon>Bacillales</taxon>
        <taxon>Bacillaceae</taxon>
        <taxon>Rossellomorea</taxon>
    </lineage>
</organism>
<dbReference type="GO" id="GO:0000166">
    <property type="term" value="F:nucleotide binding"/>
    <property type="evidence" value="ECO:0007669"/>
    <property type="project" value="UniProtKB-KW"/>
</dbReference>
<dbReference type="PANTHER" id="PTHR11575:SF23">
    <property type="entry name" value="5-NUCLEOTIDASE FAMILY PROTEIN"/>
    <property type="match status" value="1"/>
</dbReference>
<dbReference type="InterPro" id="IPR029052">
    <property type="entry name" value="Metallo-depent_PP-like"/>
</dbReference>
<dbReference type="SUPFAM" id="SSF55816">
    <property type="entry name" value="5'-nucleotidase (syn. UDP-sugar hydrolase), C-terminal domain"/>
    <property type="match status" value="1"/>
</dbReference>
<keyword evidence="1" id="KW-0732">Signal</keyword>
<reference evidence="5 6" key="1">
    <citation type="submission" date="2015-08" db="EMBL/GenBank/DDBJ databases">
        <title>Draft Genome Sequence of Bacillus vietnamensis UCD-SED5.</title>
        <authorList>
            <person name="Lee R.D."/>
            <person name="Jospin G."/>
            <person name="Lang J.M."/>
            <person name="Coil D.A."/>
            <person name="Eisen J.A."/>
        </authorList>
    </citation>
    <scope>NUCLEOTIDE SEQUENCE [LARGE SCALE GENOMIC DNA]</scope>
    <source>
        <strain evidence="5 6">UCD-SED5</strain>
    </source>
</reference>
<keyword evidence="2" id="KW-0547">Nucleotide-binding</keyword>
<dbReference type="EMBL" id="LIXZ01000010">
    <property type="protein sequence ID" value="KPL58986.1"/>
    <property type="molecule type" value="Genomic_DNA"/>
</dbReference>
<evidence type="ECO:0000256" key="2">
    <source>
        <dbReference type="RuleBase" id="RU362119"/>
    </source>
</evidence>
<dbReference type="Pfam" id="PF02872">
    <property type="entry name" value="5_nucleotid_C"/>
    <property type="match status" value="1"/>
</dbReference>
<dbReference type="GO" id="GO:0009166">
    <property type="term" value="P:nucleotide catabolic process"/>
    <property type="evidence" value="ECO:0007669"/>
    <property type="project" value="InterPro"/>
</dbReference>
<dbReference type="PANTHER" id="PTHR11575">
    <property type="entry name" value="5'-NUCLEOTIDASE-RELATED"/>
    <property type="match status" value="1"/>
</dbReference>